<evidence type="ECO:0000313" key="2">
    <source>
        <dbReference type="Proteomes" id="UP000664859"/>
    </source>
</evidence>
<accession>A0A836CG42</accession>
<name>A0A836CG42_9STRA</name>
<sequence length="177" mass="20122">MCTFPSSELNTINAFLAQGVLENNVYVPNPSKRVCETIQGAFSGAHVTQETIGELLATTQHQYDVVFLDYMCTAQGNTTTKPSRDVQQLFSRKLIKTPGIIATTFCKRNSQENQQERLMFETAMASGYRLMPLWSQVYQPAMVVTAYLVRETVGFTIEMEAFPQLTRKRNAQSYWLR</sequence>
<proteinExistence type="predicted"/>
<comment type="caution">
    <text evidence="1">The sequence shown here is derived from an EMBL/GenBank/DDBJ whole genome shotgun (WGS) entry which is preliminary data.</text>
</comment>
<protein>
    <submittedName>
        <fullName evidence="1">Uncharacterized protein</fullName>
    </submittedName>
</protein>
<dbReference type="Proteomes" id="UP000664859">
    <property type="component" value="Unassembled WGS sequence"/>
</dbReference>
<gene>
    <name evidence="1" type="ORF">JKP88DRAFT_244614</name>
</gene>
<dbReference type="AlphaFoldDB" id="A0A836CG42"/>
<evidence type="ECO:0000313" key="1">
    <source>
        <dbReference type="EMBL" id="KAG5184602.1"/>
    </source>
</evidence>
<reference evidence="1" key="1">
    <citation type="submission" date="2021-02" db="EMBL/GenBank/DDBJ databases">
        <title>First Annotated Genome of the Yellow-green Alga Tribonema minus.</title>
        <authorList>
            <person name="Mahan K.M."/>
        </authorList>
    </citation>
    <scope>NUCLEOTIDE SEQUENCE</scope>
    <source>
        <strain evidence="1">UTEX B ZZ1240</strain>
    </source>
</reference>
<organism evidence="1 2">
    <name type="scientific">Tribonema minus</name>
    <dbReference type="NCBI Taxonomy" id="303371"/>
    <lineage>
        <taxon>Eukaryota</taxon>
        <taxon>Sar</taxon>
        <taxon>Stramenopiles</taxon>
        <taxon>Ochrophyta</taxon>
        <taxon>PX clade</taxon>
        <taxon>Xanthophyceae</taxon>
        <taxon>Tribonematales</taxon>
        <taxon>Tribonemataceae</taxon>
        <taxon>Tribonema</taxon>
    </lineage>
</organism>
<keyword evidence="2" id="KW-1185">Reference proteome</keyword>
<dbReference type="EMBL" id="JAFCMP010000157">
    <property type="protein sequence ID" value="KAG5184602.1"/>
    <property type="molecule type" value="Genomic_DNA"/>
</dbReference>